<dbReference type="Gene3D" id="2.30.270.10">
    <property type="entry name" value="duf1285 protein"/>
    <property type="match status" value="1"/>
</dbReference>
<dbReference type="AlphaFoldDB" id="A0A8G2FLM7"/>
<comment type="caution">
    <text evidence="4">The sequence shown here is derived from an EMBL/GenBank/DDBJ whole genome shotgun (WGS) entry which is preliminary data.</text>
</comment>
<feature type="domain" description="DUF1285" evidence="3">
    <location>
        <begin position="109"/>
        <end position="208"/>
    </location>
</feature>
<reference evidence="4 5" key="1">
    <citation type="submission" date="2017-01" db="EMBL/GenBank/DDBJ databases">
        <authorList>
            <person name="Varghese N."/>
            <person name="Submissions S."/>
        </authorList>
    </citation>
    <scope>NUCLEOTIDE SEQUENCE [LARGE SCALE GENOMIC DNA]</scope>
    <source>
        <strain evidence="4 5">ATCC 35905</strain>
    </source>
</reference>
<dbReference type="EMBL" id="FTNE01000024">
    <property type="protein sequence ID" value="SIR31092.1"/>
    <property type="molecule type" value="Genomic_DNA"/>
</dbReference>
<keyword evidence="5" id="KW-1185">Reference proteome</keyword>
<dbReference type="Pfam" id="PF21028">
    <property type="entry name" value="DUF1285_C"/>
    <property type="match status" value="1"/>
</dbReference>
<proteinExistence type="predicted"/>
<dbReference type="Gene3D" id="3.10.540.10">
    <property type="entry name" value="duf1285 like domain"/>
    <property type="match status" value="1"/>
</dbReference>
<evidence type="ECO:0000256" key="1">
    <source>
        <dbReference type="SAM" id="MobiDB-lite"/>
    </source>
</evidence>
<dbReference type="InterPro" id="IPR023361">
    <property type="entry name" value="DUF1285_beta_roll_sf"/>
</dbReference>
<gene>
    <name evidence="4" type="ORF">SAMN05421828_1245</name>
</gene>
<dbReference type="InterPro" id="IPR048341">
    <property type="entry name" value="DUF1285_N"/>
</dbReference>
<feature type="domain" description="DUF1285" evidence="2">
    <location>
        <begin position="48"/>
        <end position="108"/>
    </location>
</feature>
<evidence type="ECO:0000313" key="4">
    <source>
        <dbReference type="EMBL" id="SIR31092.1"/>
    </source>
</evidence>
<evidence type="ECO:0000313" key="5">
    <source>
        <dbReference type="Proteomes" id="UP000186308"/>
    </source>
</evidence>
<sequence length="216" mass="23515">MMETMTQNGSDDNCAARQGSPRFAEFAEAASPRAVKPAGPAGRGKRVPVDCGDLPFVIRRDGTWMYRGSPIGRKSMVCLFASVLKRDDEGHFLLETPAERGRIAVEDAPFVAVGLEWSGEGQSQVLHFRTNIDEMITAGPGHGLRVSHNLLTCEPTPYLHVRDGAGMFPIEARVSRSVYYELVALAEPGIKFGKRVLGVWSQGVFFSLGELASCTD</sequence>
<evidence type="ECO:0000259" key="2">
    <source>
        <dbReference type="Pfam" id="PF06938"/>
    </source>
</evidence>
<dbReference type="Pfam" id="PF06938">
    <property type="entry name" value="DUF1285_N"/>
    <property type="match status" value="1"/>
</dbReference>
<dbReference type="Proteomes" id="UP000186308">
    <property type="component" value="Unassembled WGS sequence"/>
</dbReference>
<evidence type="ECO:0008006" key="6">
    <source>
        <dbReference type="Google" id="ProtNLM"/>
    </source>
</evidence>
<organism evidence="4 5">
    <name type="scientific">Acidiphilium rubrum</name>
    <dbReference type="NCBI Taxonomy" id="526"/>
    <lineage>
        <taxon>Bacteria</taxon>
        <taxon>Pseudomonadati</taxon>
        <taxon>Pseudomonadota</taxon>
        <taxon>Alphaproteobacteria</taxon>
        <taxon>Acetobacterales</taxon>
        <taxon>Acidocellaceae</taxon>
        <taxon>Acidiphilium</taxon>
    </lineage>
</organism>
<accession>A0A8G2FLM7</accession>
<protein>
    <recommendedName>
        <fullName evidence="6">Proteophosphoglycan</fullName>
    </recommendedName>
</protein>
<dbReference type="InterPro" id="IPR048342">
    <property type="entry name" value="DUF1285_C"/>
</dbReference>
<name>A0A8G2FLM7_ACIRU</name>
<evidence type="ECO:0000259" key="3">
    <source>
        <dbReference type="Pfam" id="PF21028"/>
    </source>
</evidence>
<feature type="region of interest" description="Disordered" evidence="1">
    <location>
        <begin position="27"/>
        <end position="46"/>
    </location>
</feature>